<evidence type="ECO:0000313" key="2">
    <source>
        <dbReference type="Proteomes" id="UP000316213"/>
    </source>
</evidence>
<keyword evidence="2" id="KW-1185">Reference proteome</keyword>
<dbReference type="AlphaFoldDB" id="A0A5C6A8P4"/>
<dbReference type="Proteomes" id="UP000316213">
    <property type="component" value="Unassembled WGS sequence"/>
</dbReference>
<organism evidence="1 2">
    <name type="scientific">Neorhodopirellula pilleata</name>
    <dbReference type="NCBI Taxonomy" id="2714738"/>
    <lineage>
        <taxon>Bacteria</taxon>
        <taxon>Pseudomonadati</taxon>
        <taxon>Planctomycetota</taxon>
        <taxon>Planctomycetia</taxon>
        <taxon>Pirellulales</taxon>
        <taxon>Pirellulaceae</taxon>
        <taxon>Neorhodopirellula</taxon>
    </lineage>
</organism>
<accession>A0A5C6A8P4</accession>
<dbReference type="RefSeq" id="WP_146578769.1">
    <property type="nucleotide sequence ID" value="NZ_SJPM01000006.1"/>
</dbReference>
<dbReference type="EMBL" id="SJPM01000006">
    <property type="protein sequence ID" value="TWT95760.1"/>
    <property type="molecule type" value="Genomic_DNA"/>
</dbReference>
<protein>
    <submittedName>
        <fullName evidence="1">Uncharacterized protein</fullName>
    </submittedName>
</protein>
<name>A0A5C6A8P4_9BACT</name>
<proteinExistence type="predicted"/>
<gene>
    <name evidence="1" type="ORF">Pla100_34020</name>
</gene>
<evidence type="ECO:0000313" key="1">
    <source>
        <dbReference type="EMBL" id="TWT95760.1"/>
    </source>
</evidence>
<sequence length="198" mass="22544">MSTTSPDIEFHPNSLVEKRLCPLCLVTKRIEEFRPHRKQAGRCHRARHCNACHCKREKERLAGKRREADAKTLHAAWGSLPRPETKGMCVEKFLLSLMKRVGGPEELAKQWHQCFTEATAMKRVRAAMAMLNLLERFERHRDPLSAMTTDDLEIEAQAARIAAMVESFQDSPDVAASIASQFGYSRSKSFCSERAKDE</sequence>
<reference evidence="1 2" key="1">
    <citation type="submission" date="2019-02" db="EMBL/GenBank/DDBJ databases">
        <title>Deep-cultivation of Planctomycetes and their phenomic and genomic characterization uncovers novel biology.</title>
        <authorList>
            <person name="Wiegand S."/>
            <person name="Jogler M."/>
            <person name="Boedeker C."/>
            <person name="Pinto D."/>
            <person name="Vollmers J."/>
            <person name="Rivas-Marin E."/>
            <person name="Kohn T."/>
            <person name="Peeters S.H."/>
            <person name="Heuer A."/>
            <person name="Rast P."/>
            <person name="Oberbeckmann S."/>
            <person name="Bunk B."/>
            <person name="Jeske O."/>
            <person name="Meyerdierks A."/>
            <person name="Storesund J.E."/>
            <person name="Kallscheuer N."/>
            <person name="Luecker S."/>
            <person name="Lage O.M."/>
            <person name="Pohl T."/>
            <person name="Merkel B.J."/>
            <person name="Hornburger P."/>
            <person name="Mueller R.-W."/>
            <person name="Bruemmer F."/>
            <person name="Labrenz M."/>
            <person name="Spormann A.M."/>
            <person name="Op Den Camp H."/>
            <person name="Overmann J."/>
            <person name="Amann R."/>
            <person name="Jetten M.S.M."/>
            <person name="Mascher T."/>
            <person name="Medema M.H."/>
            <person name="Devos D.P."/>
            <person name="Kaster A.-K."/>
            <person name="Ovreas L."/>
            <person name="Rohde M."/>
            <person name="Galperin M.Y."/>
            <person name="Jogler C."/>
        </authorList>
    </citation>
    <scope>NUCLEOTIDE SEQUENCE [LARGE SCALE GENOMIC DNA]</scope>
    <source>
        <strain evidence="1 2">Pla100</strain>
    </source>
</reference>
<comment type="caution">
    <text evidence="1">The sequence shown here is derived from an EMBL/GenBank/DDBJ whole genome shotgun (WGS) entry which is preliminary data.</text>
</comment>